<dbReference type="EMBL" id="WNBW01000006">
    <property type="protein sequence ID" value="MTU04363.1"/>
    <property type="molecule type" value="Genomic_DNA"/>
</dbReference>
<dbReference type="Proteomes" id="UP000443070">
    <property type="component" value="Unassembled WGS sequence"/>
</dbReference>
<name>A0A3G9H3V4_9FIRM</name>
<feature type="signal peptide" evidence="2">
    <location>
        <begin position="1"/>
        <end position="26"/>
    </location>
</feature>
<reference evidence="5 6" key="1">
    <citation type="journal article" date="2019" name="Nat. Med.">
        <title>A library of human gut bacterial isolates paired with longitudinal multiomics data enables mechanistic microbiome research.</title>
        <authorList>
            <person name="Poyet M."/>
            <person name="Groussin M."/>
            <person name="Gibbons S.M."/>
            <person name="Avila-Pacheco J."/>
            <person name="Jiang X."/>
            <person name="Kearney S.M."/>
            <person name="Perrotta A.R."/>
            <person name="Berdy B."/>
            <person name="Zhao S."/>
            <person name="Lieberman T.D."/>
            <person name="Swanson P.K."/>
            <person name="Smith M."/>
            <person name="Roesemann S."/>
            <person name="Alexander J.E."/>
            <person name="Rich S.A."/>
            <person name="Livny J."/>
            <person name="Vlamakis H."/>
            <person name="Clish C."/>
            <person name="Bullock K."/>
            <person name="Deik A."/>
            <person name="Scott J."/>
            <person name="Pierce K.A."/>
            <person name="Xavier R.J."/>
            <person name="Alm E.J."/>
        </authorList>
    </citation>
    <scope>NUCLEOTIDE SEQUENCE [LARGE SCALE GENOMIC DNA]</scope>
    <source>
        <strain evidence="3 6">BIOML-A13</strain>
        <strain evidence="4 5">BIOML-A3</strain>
    </source>
</reference>
<proteinExistence type="predicted"/>
<evidence type="ECO:0000313" key="5">
    <source>
        <dbReference type="Proteomes" id="UP000443070"/>
    </source>
</evidence>
<evidence type="ECO:0008006" key="7">
    <source>
        <dbReference type="Google" id="ProtNLM"/>
    </source>
</evidence>
<dbReference type="EMBL" id="WNBM01000006">
    <property type="protein sequence ID" value="MTT76299.1"/>
    <property type="molecule type" value="Genomic_DNA"/>
</dbReference>
<organism evidence="3 6">
    <name type="scientific">Phascolarctobacterium faecium</name>
    <dbReference type="NCBI Taxonomy" id="33025"/>
    <lineage>
        <taxon>Bacteria</taxon>
        <taxon>Bacillati</taxon>
        <taxon>Bacillota</taxon>
        <taxon>Negativicutes</taxon>
        <taxon>Acidaminococcales</taxon>
        <taxon>Acidaminococcaceae</taxon>
        <taxon>Phascolarctobacterium</taxon>
    </lineage>
</organism>
<evidence type="ECO:0000256" key="2">
    <source>
        <dbReference type="SAM" id="SignalP"/>
    </source>
</evidence>
<evidence type="ECO:0000313" key="3">
    <source>
        <dbReference type="EMBL" id="MTT76299.1"/>
    </source>
</evidence>
<accession>A0A3G9H3V4</accession>
<evidence type="ECO:0000256" key="1">
    <source>
        <dbReference type="SAM" id="MobiDB-lite"/>
    </source>
</evidence>
<gene>
    <name evidence="3" type="ORF">GMD11_08480</name>
    <name evidence="4" type="ORF">GMD18_08135</name>
</gene>
<keyword evidence="5" id="KW-1185">Reference proteome</keyword>
<feature type="chain" id="PRO_5043183230" description="DUF3106 domain-containing protein" evidence="2">
    <location>
        <begin position="27"/>
        <end position="217"/>
    </location>
</feature>
<keyword evidence="2" id="KW-0732">Signal</keyword>
<comment type="caution">
    <text evidence="3">The sequence shown here is derived from an EMBL/GenBank/DDBJ whole genome shotgun (WGS) entry which is preliminary data.</text>
</comment>
<dbReference type="GeneID" id="49406306"/>
<dbReference type="RefSeq" id="WP_125669001.1">
    <property type="nucleotide sequence ID" value="NZ_AP019004.1"/>
</dbReference>
<dbReference type="Proteomes" id="UP000484547">
    <property type="component" value="Unassembled WGS sequence"/>
</dbReference>
<evidence type="ECO:0000313" key="6">
    <source>
        <dbReference type="Proteomes" id="UP000484547"/>
    </source>
</evidence>
<protein>
    <recommendedName>
        <fullName evidence="7">DUF3106 domain-containing protein</fullName>
    </recommendedName>
</protein>
<dbReference type="AlphaFoldDB" id="A0A3G9H3V4"/>
<sequence>MIKTSWKKSLVIAGVLTALCASAAFAAEQADTKPSMRERVGTILHHDEGDNYPDRPYHMERGRHWGGPMHPGPQLTDEQVKEREARRAEWEKMTPEERQKAHEEKYSKWREERMKNMTPEEKERFEQREKQREEWRKMTPEERQKAREEARAKWDSMSDAEKDAAREHFRSYYHAGGGHYYEGHRKYRHHKGEYRGEHRGGYYGDGRTECPNSNCPW</sequence>
<feature type="region of interest" description="Disordered" evidence="1">
    <location>
        <begin position="117"/>
        <end position="158"/>
    </location>
</feature>
<evidence type="ECO:0000313" key="4">
    <source>
        <dbReference type="EMBL" id="MTU04363.1"/>
    </source>
</evidence>